<proteinExistence type="predicted"/>
<keyword evidence="2 5" id="KW-0547">Nucleotide-binding</keyword>
<dbReference type="Proteomes" id="UP000278035">
    <property type="component" value="Chromosome"/>
</dbReference>
<keyword evidence="7" id="KW-0723">Serine/threonine-protein kinase</keyword>
<dbReference type="RefSeq" id="WP_124731650.1">
    <property type="nucleotide sequence ID" value="NZ_CBCSKC010000020.1"/>
</dbReference>
<name>A0A3G8LYE8_9GAMM</name>
<evidence type="ECO:0000256" key="4">
    <source>
        <dbReference type="ARBA" id="ARBA00022840"/>
    </source>
</evidence>
<accession>A0A3G8LYE8</accession>
<evidence type="ECO:0000313" key="8">
    <source>
        <dbReference type="Proteomes" id="UP000278035"/>
    </source>
</evidence>
<dbReference type="Pfam" id="PF00069">
    <property type="entry name" value="Pkinase"/>
    <property type="match status" value="1"/>
</dbReference>
<keyword evidence="1" id="KW-0808">Transferase</keyword>
<dbReference type="EMBL" id="CP034015">
    <property type="protein sequence ID" value="AZG74125.1"/>
    <property type="molecule type" value="Genomic_DNA"/>
</dbReference>
<evidence type="ECO:0000256" key="3">
    <source>
        <dbReference type="ARBA" id="ARBA00022777"/>
    </source>
</evidence>
<dbReference type="InterPro" id="IPR008271">
    <property type="entry name" value="Ser/Thr_kinase_AS"/>
</dbReference>
<dbReference type="OrthoDB" id="9801841at2"/>
<evidence type="ECO:0000259" key="6">
    <source>
        <dbReference type="PROSITE" id="PS50011"/>
    </source>
</evidence>
<protein>
    <submittedName>
        <fullName evidence="7">Serine/threonine protein kinase</fullName>
    </submittedName>
</protein>
<dbReference type="Gene3D" id="1.10.510.10">
    <property type="entry name" value="Transferase(Phosphotransferase) domain 1"/>
    <property type="match status" value="1"/>
</dbReference>
<feature type="binding site" evidence="5">
    <location>
        <position position="109"/>
    </location>
    <ligand>
        <name>ATP</name>
        <dbReference type="ChEBI" id="CHEBI:30616"/>
    </ligand>
</feature>
<reference evidence="8" key="1">
    <citation type="submission" date="2018-11" db="EMBL/GenBank/DDBJ databases">
        <title>Shewanella sp. M2.</title>
        <authorList>
            <person name="Hwang Y.J."/>
            <person name="Hwang C.Y."/>
        </authorList>
    </citation>
    <scope>NUCLEOTIDE SEQUENCE [LARGE SCALE GENOMIC DNA]</scope>
    <source>
        <strain evidence="8">LMG 19866</strain>
    </source>
</reference>
<dbReference type="PROSITE" id="PS00108">
    <property type="entry name" value="PROTEIN_KINASE_ST"/>
    <property type="match status" value="1"/>
</dbReference>
<dbReference type="Gene3D" id="1.25.40.10">
    <property type="entry name" value="Tetratricopeptide repeat domain"/>
    <property type="match status" value="1"/>
</dbReference>
<keyword evidence="3 7" id="KW-0418">Kinase</keyword>
<dbReference type="InterPro" id="IPR011990">
    <property type="entry name" value="TPR-like_helical_dom_sf"/>
</dbReference>
<evidence type="ECO:0000256" key="5">
    <source>
        <dbReference type="PROSITE-ProRule" id="PRU10141"/>
    </source>
</evidence>
<dbReference type="GO" id="GO:0004674">
    <property type="term" value="F:protein serine/threonine kinase activity"/>
    <property type="evidence" value="ECO:0007669"/>
    <property type="project" value="UniProtKB-KW"/>
</dbReference>
<sequence>MTSLYDIFIQAISLPATQQRAFIHQQCEGEQALIDEINVLITNDNELAEHDWSRLMADQFDSLSNHVTALTGCFVGAFKLVELIGQGGMGAVYLADRIDEKFEQKVAVKIINHQLESFIGKEALIREASFMAKLNHPNIGKVFDAGISAEGYSYIVMELVDGKPISTLWADNSVRLKDKLSVFCSLCDAIHHAHQNQIVHADLKPANILVDNSNQIKVLDFGIARIFCNSDEPSQQIYKTYVKALTPIYASPEVKLGELANTTSDIYSLGLILKDLLLCSDEYGKSVELHAIADKASSLDSSLRYLSVLDLKYDIERYLSHQNVTAYSGSYRFKLTKFIFKRYPIPTLTAVSFLAAITYLTVNLYIQFEDLKVAKNQSDLVVKKLSELLEMADLKKSNGKELLAVDLLDNAKKIVKDDKVLNADSIAKIKLTLADSYESIGNIAQAKVLYQEVINNVALLNDADTAFKAGGQLVQLYNYSNEFSLIDPNTSVLLDHLTFSDVEGLPDTPLQAIFYHNYLNGQKYHLYQSMPSDMGLQHINLLRNIKAHYWSELTDELKGNVLGALGGALENQIPIGIEFNFEQTDELIFDSQYKPLIEEAAVALNQSVEIYTGLNNQIEVLKKQLVLGRAYIELDRFEEGQRVMNQALNNHKKIVGEQHPNNIYFYRMIAGFYAYDAPQLSYQAAVDGVTLAETYLATNPGLYLNSLEVLLFTLYNIGDFEQYQQYANRLFNVYLTLGTDKRDIASVTLAAKIIDEYLSIIGKAPENLPAIVTQILNDVDGLVSGKDNISERTTALFTPAFNTYLLNLVTSQDLALTRIDYLQSQDVLTTTAKRDVYFYNKKQLELAYLLSESVSTEADSDIVLAALPQFTWGAKERRNSANRLDVLIKEANIALNYRNIAFSKRNITQIKTLLDNRNIQSNSNWYKQYQQLVDDVVVAERSVGLAKRSS</sequence>
<dbReference type="InterPro" id="IPR011009">
    <property type="entry name" value="Kinase-like_dom_sf"/>
</dbReference>
<dbReference type="PANTHER" id="PTHR43289:SF34">
    <property type="entry name" value="SERINE_THREONINE-PROTEIN KINASE YBDM-RELATED"/>
    <property type="match status" value="1"/>
</dbReference>
<keyword evidence="8" id="KW-1185">Reference proteome</keyword>
<dbReference type="PROSITE" id="PS00107">
    <property type="entry name" value="PROTEIN_KINASE_ATP"/>
    <property type="match status" value="1"/>
</dbReference>
<evidence type="ECO:0000256" key="1">
    <source>
        <dbReference type="ARBA" id="ARBA00022679"/>
    </source>
</evidence>
<dbReference type="PROSITE" id="PS50011">
    <property type="entry name" value="PROTEIN_KINASE_DOM"/>
    <property type="match status" value="1"/>
</dbReference>
<dbReference type="GO" id="GO:0005524">
    <property type="term" value="F:ATP binding"/>
    <property type="evidence" value="ECO:0007669"/>
    <property type="project" value="UniProtKB-UniRule"/>
</dbReference>
<dbReference type="InterPro" id="IPR000719">
    <property type="entry name" value="Prot_kinase_dom"/>
</dbReference>
<dbReference type="SUPFAM" id="SSF48452">
    <property type="entry name" value="TPR-like"/>
    <property type="match status" value="1"/>
</dbReference>
<dbReference type="CDD" id="cd14014">
    <property type="entry name" value="STKc_PknB_like"/>
    <property type="match status" value="1"/>
</dbReference>
<dbReference type="SUPFAM" id="SSF56112">
    <property type="entry name" value="Protein kinase-like (PK-like)"/>
    <property type="match status" value="1"/>
</dbReference>
<evidence type="ECO:0000256" key="2">
    <source>
        <dbReference type="ARBA" id="ARBA00022741"/>
    </source>
</evidence>
<dbReference type="PANTHER" id="PTHR43289">
    <property type="entry name" value="MITOGEN-ACTIVATED PROTEIN KINASE KINASE KINASE 20-RELATED"/>
    <property type="match status" value="1"/>
</dbReference>
<evidence type="ECO:0000313" key="7">
    <source>
        <dbReference type="EMBL" id="AZG74125.1"/>
    </source>
</evidence>
<keyword evidence="4 5" id="KW-0067">ATP-binding</keyword>
<dbReference type="InterPro" id="IPR017441">
    <property type="entry name" value="Protein_kinase_ATP_BS"/>
</dbReference>
<dbReference type="KEGG" id="slj:EGC82_16010"/>
<dbReference type="SMART" id="SM00220">
    <property type="entry name" value="S_TKc"/>
    <property type="match status" value="1"/>
</dbReference>
<gene>
    <name evidence="7" type="ORF">EGC82_16010</name>
</gene>
<organism evidence="7 8">
    <name type="scientific">Shewanella livingstonensis</name>
    <dbReference type="NCBI Taxonomy" id="150120"/>
    <lineage>
        <taxon>Bacteria</taxon>
        <taxon>Pseudomonadati</taxon>
        <taxon>Pseudomonadota</taxon>
        <taxon>Gammaproteobacteria</taxon>
        <taxon>Alteromonadales</taxon>
        <taxon>Shewanellaceae</taxon>
        <taxon>Shewanella</taxon>
    </lineage>
</organism>
<feature type="domain" description="Protein kinase" evidence="6">
    <location>
        <begin position="78"/>
        <end position="408"/>
    </location>
</feature>
<dbReference type="AlphaFoldDB" id="A0A3G8LYE8"/>